<name>A0ABR0E054_ZASCE</name>
<keyword evidence="2" id="KW-1185">Reference proteome</keyword>
<proteinExistence type="predicted"/>
<dbReference type="EMBL" id="JAXOVC010000013">
    <property type="protein sequence ID" value="KAK4494797.1"/>
    <property type="molecule type" value="Genomic_DNA"/>
</dbReference>
<organism evidence="1 2">
    <name type="scientific">Zasmidium cellare</name>
    <name type="common">Wine cellar mold</name>
    <name type="synonym">Racodium cellare</name>
    <dbReference type="NCBI Taxonomy" id="395010"/>
    <lineage>
        <taxon>Eukaryota</taxon>
        <taxon>Fungi</taxon>
        <taxon>Dikarya</taxon>
        <taxon>Ascomycota</taxon>
        <taxon>Pezizomycotina</taxon>
        <taxon>Dothideomycetes</taxon>
        <taxon>Dothideomycetidae</taxon>
        <taxon>Mycosphaerellales</taxon>
        <taxon>Mycosphaerellaceae</taxon>
        <taxon>Zasmidium</taxon>
    </lineage>
</organism>
<comment type="caution">
    <text evidence="1">The sequence shown here is derived from an EMBL/GenBank/DDBJ whole genome shotgun (WGS) entry which is preliminary data.</text>
</comment>
<protein>
    <submittedName>
        <fullName evidence="1">Uncharacterized protein</fullName>
    </submittedName>
</protein>
<dbReference type="Proteomes" id="UP001305779">
    <property type="component" value="Unassembled WGS sequence"/>
</dbReference>
<evidence type="ECO:0000313" key="2">
    <source>
        <dbReference type="Proteomes" id="UP001305779"/>
    </source>
</evidence>
<evidence type="ECO:0000313" key="1">
    <source>
        <dbReference type="EMBL" id="KAK4494797.1"/>
    </source>
</evidence>
<accession>A0ABR0E054</accession>
<gene>
    <name evidence="1" type="ORF">PRZ48_014153</name>
</gene>
<reference evidence="1 2" key="1">
    <citation type="journal article" date="2023" name="G3 (Bethesda)">
        <title>A chromosome-level genome assembly of Zasmidium syzygii isolated from banana leaves.</title>
        <authorList>
            <person name="van Westerhoven A.C."/>
            <person name="Mehrabi R."/>
            <person name="Talebi R."/>
            <person name="Steentjes M.B.F."/>
            <person name="Corcolon B."/>
            <person name="Chong P.A."/>
            <person name="Kema G.H.J."/>
            <person name="Seidl M.F."/>
        </authorList>
    </citation>
    <scope>NUCLEOTIDE SEQUENCE [LARGE SCALE GENOMIC DNA]</scope>
    <source>
        <strain evidence="1 2">P124</strain>
    </source>
</reference>
<sequence length="228" mass="26100">MATFDQRVQNLPTELFDEIFALVFTLDEEPSTTLTKDYKPPARLQVDRASRADFATTYYSNTIFDLPPARHDDETFGRFLKSLPAAHRVLIRNIHTTSYGHDSNDAYRRCGHIHRLGGDFDTVNRHFRRDFLRWKGRCLNTTLKKQGIARADETIVHEEAKLTVTFMLMEEDGPVVEAIGVNPFRAGDGTKGHVNDQRIMATQRSNRIDLYPRRSAPRGTQHLIVSSL</sequence>